<comment type="caution">
    <text evidence="5">The sequence shown here is derived from an EMBL/GenBank/DDBJ whole genome shotgun (WGS) entry which is preliminary data.</text>
</comment>
<feature type="domain" description="NADH:flavin oxidoreductase/NADH oxidase N-terminal" evidence="4">
    <location>
        <begin position="7"/>
        <end position="334"/>
    </location>
</feature>
<dbReference type="GO" id="GO:0005829">
    <property type="term" value="C:cytosol"/>
    <property type="evidence" value="ECO:0007669"/>
    <property type="project" value="TreeGrafter"/>
</dbReference>
<gene>
    <name evidence="5" type="ORF">DFR76_102800</name>
</gene>
<evidence type="ECO:0000256" key="1">
    <source>
        <dbReference type="ARBA" id="ARBA00001917"/>
    </source>
</evidence>
<dbReference type="GO" id="GO:0016628">
    <property type="term" value="F:oxidoreductase activity, acting on the CH-CH group of donors, NAD or NADP as acceptor"/>
    <property type="evidence" value="ECO:0007669"/>
    <property type="project" value="UniProtKB-ARBA"/>
</dbReference>
<dbReference type="PANTHER" id="PTHR22893">
    <property type="entry name" value="NADH OXIDOREDUCTASE-RELATED"/>
    <property type="match status" value="1"/>
</dbReference>
<dbReference type="CDD" id="cd02933">
    <property type="entry name" value="OYE_like_FMN"/>
    <property type="match status" value="1"/>
</dbReference>
<dbReference type="AlphaFoldDB" id="A0A370ICE3"/>
<comment type="cofactor">
    <cofactor evidence="1">
        <name>FMN</name>
        <dbReference type="ChEBI" id="CHEBI:58210"/>
    </cofactor>
</comment>
<dbReference type="GO" id="GO:0010181">
    <property type="term" value="F:FMN binding"/>
    <property type="evidence" value="ECO:0007669"/>
    <property type="project" value="InterPro"/>
</dbReference>
<dbReference type="Pfam" id="PF00724">
    <property type="entry name" value="Oxidored_FMN"/>
    <property type="match status" value="1"/>
</dbReference>
<accession>A0A370ICE3</accession>
<proteinExistence type="inferred from homology"/>
<dbReference type="InterPro" id="IPR013785">
    <property type="entry name" value="Aldolase_TIM"/>
</dbReference>
<evidence type="ECO:0000313" key="5">
    <source>
        <dbReference type="EMBL" id="RDI68399.1"/>
    </source>
</evidence>
<evidence type="ECO:0000259" key="4">
    <source>
        <dbReference type="Pfam" id="PF00724"/>
    </source>
</evidence>
<organism evidence="5 6">
    <name type="scientific">Nocardia pseudobrasiliensis</name>
    <dbReference type="NCBI Taxonomy" id="45979"/>
    <lineage>
        <taxon>Bacteria</taxon>
        <taxon>Bacillati</taxon>
        <taxon>Actinomycetota</taxon>
        <taxon>Actinomycetes</taxon>
        <taxon>Mycobacteriales</taxon>
        <taxon>Nocardiaceae</taxon>
        <taxon>Nocardia</taxon>
    </lineage>
</organism>
<protein>
    <submittedName>
        <fullName evidence="5">N-ethylmaleimide reductase</fullName>
    </submittedName>
</protein>
<dbReference type="STRING" id="1210086.GCA_001613105_01376"/>
<keyword evidence="6" id="KW-1185">Reference proteome</keyword>
<dbReference type="FunFam" id="3.20.20.70:FF:000059">
    <property type="entry name" value="N-ethylmaleimide reductase, FMN-linked"/>
    <property type="match status" value="1"/>
</dbReference>
<keyword evidence="3" id="KW-0560">Oxidoreductase</keyword>
<name>A0A370ICE3_9NOCA</name>
<evidence type="ECO:0000256" key="3">
    <source>
        <dbReference type="ARBA" id="ARBA00023002"/>
    </source>
</evidence>
<sequence length="364" mass="39113">MDVSPILWSPLRLGAISLNNRLVMAPMTRCRSNADGVPSDMNAEFYAQHASMGLIIAESTQICDRGRGYENAPGCYTQAHVEGWRKVVDAVHAHGGRMTIQLYHCGRMTHPDLIGGQRPVAPSAVAPDLTVHTSGSVAKPAPVPHALTLDEIAAVIEDFRVAASYAIAAGADGVEVHAANGYLLHQFLADNTNLRADRYGGPVENRIRLVLEVTRAVVDEIGAERTGIRISPGTSKRTAIVENDTRGLYGALVTALAPLDLAYLHLMFAGPDESLLHSVRTAWPHGFVLNRVNADLASRLRDVADTAADATALARMALANPDLVERIKKGAQLNEPDTRTFYSGGAHGYLDYPLLSDSPYQPSA</sequence>
<reference evidence="5 6" key="1">
    <citation type="submission" date="2018-07" db="EMBL/GenBank/DDBJ databases">
        <title>Genomic Encyclopedia of Type Strains, Phase IV (KMG-IV): sequencing the most valuable type-strain genomes for metagenomic binning, comparative biology and taxonomic classification.</title>
        <authorList>
            <person name="Goeker M."/>
        </authorList>
    </citation>
    <scope>NUCLEOTIDE SEQUENCE [LARGE SCALE GENOMIC DNA]</scope>
    <source>
        <strain evidence="5 6">DSM 44290</strain>
    </source>
</reference>
<dbReference type="InterPro" id="IPR045247">
    <property type="entry name" value="Oye-like"/>
</dbReference>
<dbReference type="RefSeq" id="WP_067993452.1">
    <property type="nucleotide sequence ID" value="NZ_QQBC01000002.1"/>
</dbReference>
<dbReference type="EMBL" id="QQBC01000002">
    <property type="protein sequence ID" value="RDI68399.1"/>
    <property type="molecule type" value="Genomic_DNA"/>
</dbReference>
<comment type="similarity">
    <text evidence="2">Belongs to the NADH:flavin oxidoreductase/NADH oxidase family.</text>
</comment>
<dbReference type="PANTHER" id="PTHR22893:SF91">
    <property type="entry name" value="NADPH DEHYDROGENASE 2-RELATED"/>
    <property type="match status" value="1"/>
</dbReference>
<dbReference type="InterPro" id="IPR001155">
    <property type="entry name" value="OxRdtase_FMN_N"/>
</dbReference>
<evidence type="ECO:0000313" key="6">
    <source>
        <dbReference type="Proteomes" id="UP000254869"/>
    </source>
</evidence>
<evidence type="ECO:0000256" key="2">
    <source>
        <dbReference type="ARBA" id="ARBA00005979"/>
    </source>
</evidence>
<dbReference type="Gene3D" id="3.20.20.70">
    <property type="entry name" value="Aldolase class I"/>
    <property type="match status" value="1"/>
</dbReference>
<dbReference type="SUPFAM" id="SSF51395">
    <property type="entry name" value="FMN-linked oxidoreductases"/>
    <property type="match status" value="1"/>
</dbReference>
<dbReference type="Proteomes" id="UP000254869">
    <property type="component" value="Unassembled WGS sequence"/>
</dbReference>